<gene>
    <name evidence="2" type="ORF">DDZ15_06495</name>
</gene>
<protein>
    <submittedName>
        <fullName evidence="2">Sugar kinase</fullName>
    </submittedName>
</protein>
<comment type="similarity">
    <text evidence="1">Belongs to the ROK (NagC/XylR) family.</text>
</comment>
<evidence type="ECO:0000313" key="2">
    <source>
        <dbReference type="EMBL" id="PWN06917.1"/>
    </source>
</evidence>
<dbReference type="InterPro" id="IPR043129">
    <property type="entry name" value="ATPase_NBD"/>
</dbReference>
<reference evidence="2 3" key="1">
    <citation type="submission" date="2018-05" db="EMBL/GenBank/DDBJ databases">
        <title>Rhodohalobacter halophilus gen. nov., sp. nov., a moderately halophilic member of the family Balneolaceae.</title>
        <authorList>
            <person name="Liu Z.-W."/>
        </authorList>
    </citation>
    <scope>NUCLEOTIDE SEQUENCE [LARGE SCALE GENOMIC DNA]</scope>
    <source>
        <strain evidence="2 3">8A47</strain>
    </source>
</reference>
<organism evidence="2 3">
    <name type="scientific">Rhodohalobacter mucosus</name>
    <dbReference type="NCBI Taxonomy" id="2079485"/>
    <lineage>
        <taxon>Bacteria</taxon>
        <taxon>Pseudomonadati</taxon>
        <taxon>Balneolota</taxon>
        <taxon>Balneolia</taxon>
        <taxon>Balneolales</taxon>
        <taxon>Balneolaceae</taxon>
        <taxon>Rhodohalobacter</taxon>
    </lineage>
</organism>
<dbReference type="Gene3D" id="3.30.420.40">
    <property type="match status" value="2"/>
</dbReference>
<dbReference type="AlphaFoldDB" id="A0A316TQN4"/>
<dbReference type="PANTHER" id="PTHR18964">
    <property type="entry name" value="ROK (REPRESSOR, ORF, KINASE) FAMILY"/>
    <property type="match status" value="1"/>
</dbReference>
<dbReference type="SUPFAM" id="SSF53067">
    <property type="entry name" value="Actin-like ATPase domain"/>
    <property type="match status" value="1"/>
</dbReference>
<dbReference type="OrthoDB" id="9810372at2"/>
<keyword evidence="2" id="KW-0418">Kinase</keyword>
<dbReference type="RefSeq" id="WP_109646266.1">
    <property type="nucleotide sequence ID" value="NZ_QGGB01000005.1"/>
</dbReference>
<dbReference type="EMBL" id="QGGB01000005">
    <property type="protein sequence ID" value="PWN06917.1"/>
    <property type="molecule type" value="Genomic_DNA"/>
</dbReference>
<proteinExistence type="inferred from homology"/>
<keyword evidence="3" id="KW-1185">Reference proteome</keyword>
<accession>A0A316TQN4</accession>
<comment type="caution">
    <text evidence="2">The sequence shown here is derived from an EMBL/GenBank/DDBJ whole genome shotgun (WGS) entry which is preliminary data.</text>
</comment>
<name>A0A316TQN4_9BACT</name>
<dbReference type="GO" id="GO:0016301">
    <property type="term" value="F:kinase activity"/>
    <property type="evidence" value="ECO:0007669"/>
    <property type="project" value="UniProtKB-KW"/>
</dbReference>
<evidence type="ECO:0000313" key="3">
    <source>
        <dbReference type="Proteomes" id="UP000245533"/>
    </source>
</evidence>
<dbReference type="CDD" id="cd23763">
    <property type="entry name" value="ASKHA_ATPase_ROK"/>
    <property type="match status" value="1"/>
</dbReference>
<dbReference type="Proteomes" id="UP000245533">
    <property type="component" value="Unassembled WGS sequence"/>
</dbReference>
<dbReference type="PANTHER" id="PTHR18964:SF149">
    <property type="entry name" value="BIFUNCTIONAL UDP-N-ACETYLGLUCOSAMINE 2-EPIMERASE_N-ACETYLMANNOSAMINE KINASE"/>
    <property type="match status" value="1"/>
</dbReference>
<sequence>MTQHAPIIGIDLGATNIRVGLVEDGRLNALERRELPEDKSVMSVLNVMTEMIESVDNGAEEIGIGVPSVVDSDEGIVYDVQNIPGWEKVHLKDLLEEKTGKNVSLNNDANCFALGEYMFGHGRGKQNMIGVIIGTGFAGGIILDGKIYEGRNCGAGEFGMIPYKQSILEHYCSGQFFSRLVGVRGEEVYQRAVNNDPASKKLFFEFGGHVAEAIKIVLYTFDPELIIMGGSVSSTFPLFREGFESELKSFGYPNSLKNVEIMVSKTEHVAVLGAAALCASSNVNVNKTEK</sequence>
<dbReference type="Pfam" id="PF00480">
    <property type="entry name" value="ROK"/>
    <property type="match status" value="1"/>
</dbReference>
<keyword evidence="2" id="KW-0808">Transferase</keyword>
<evidence type="ECO:0000256" key="1">
    <source>
        <dbReference type="ARBA" id="ARBA00006479"/>
    </source>
</evidence>
<dbReference type="InterPro" id="IPR000600">
    <property type="entry name" value="ROK"/>
</dbReference>